<comment type="subcellular location">
    <subcellularLocation>
        <location evidence="1 9">Cell inner membrane</location>
        <topology evidence="1 9">Multi-pass membrane protein</topology>
    </subcellularLocation>
</comment>
<keyword evidence="4 9" id="KW-0997">Cell inner membrane</keyword>
<evidence type="ECO:0000259" key="10">
    <source>
        <dbReference type="Pfam" id="PF04290"/>
    </source>
</evidence>
<keyword evidence="5 9" id="KW-0812">Transmembrane</keyword>
<comment type="similarity">
    <text evidence="8 9">Belongs to the TRAP transporter small permease family.</text>
</comment>
<evidence type="ECO:0000256" key="7">
    <source>
        <dbReference type="ARBA" id="ARBA00023136"/>
    </source>
</evidence>
<dbReference type="EMBL" id="JABFTS010000002">
    <property type="protein sequence ID" value="MCE8050730.1"/>
    <property type="molecule type" value="Genomic_DNA"/>
</dbReference>
<feature type="transmembrane region" description="Helical" evidence="9">
    <location>
        <begin position="89"/>
        <end position="111"/>
    </location>
</feature>
<evidence type="ECO:0000256" key="2">
    <source>
        <dbReference type="ARBA" id="ARBA00022448"/>
    </source>
</evidence>
<comment type="subunit">
    <text evidence="9">The complex comprises the extracytoplasmic solute receptor protein and the two transmembrane proteins.</text>
</comment>
<dbReference type="GO" id="GO:0022857">
    <property type="term" value="F:transmembrane transporter activity"/>
    <property type="evidence" value="ECO:0007669"/>
    <property type="project" value="UniProtKB-UniRule"/>
</dbReference>
<dbReference type="PANTHER" id="PTHR35011:SF10">
    <property type="entry name" value="TRAP TRANSPORTER SMALL PERMEASE PROTEIN"/>
    <property type="match status" value="1"/>
</dbReference>
<dbReference type="InterPro" id="IPR055348">
    <property type="entry name" value="DctQ"/>
</dbReference>
<feature type="transmembrane region" description="Helical" evidence="9">
    <location>
        <begin position="137"/>
        <end position="155"/>
    </location>
</feature>
<keyword evidence="7 9" id="KW-0472">Membrane</keyword>
<dbReference type="AlphaFoldDB" id="A0AAW4YRL6"/>
<reference evidence="12 13" key="2">
    <citation type="journal article" date="2021" name="Front. Microbiol.">
        <title>Aerobic Denitrification and Heterotrophic Sulfur Oxidation in the Genus Halomonas Revealed by Six Novel Species Characterizations and Genome-Based Analysis.</title>
        <authorList>
            <person name="Wang L."/>
            <person name="Shao Z."/>
        </authorList>
    </citation>
    <scope>NUCLEOTIDE SEQUENCE</scope>
    <source>
        <strain evidence="11 13">MCCC 1A05748</strain>
        <strain evidence="12">MCCC 1A05776</strain>
    </source>
</reference>
<keyword evidence="2 9" id="KW-0813">Transport</keyword>
<dbReference type="GO" id="GO:0015740">
    <property type="term" value="P:C4-dicarboxylate transport"/>
    <property type="evidence" value="ECO:0007669"/>
    <property type="project" value="TreeGrafter"/>
</dbReference>
<name>A0AAW4YRL6_9GAMM</name>
<comment type="caution">
    <text evidence="12">The sequence shown here is derived from an EMBL/GenBank/DDBJ whole genome shotgun (WGS) entry which is preliminary data.</text>
</comment>
<protein>
    <recommendedName>
        <fullName evidence="9">TRAP transporter small permease protein</fullName>
    </recommendedName>
</protein>
<comment type="function">
    <text evidence="9">Part of the tripartite ATP-independent periplasmic (TRAP) transport system.</text>
</comment>
<evidence type="ECO:0000313" key="13">
    <source>
        <dbReference type="Proteomes" id="UP001320154"/>
    </source>
</evidence>
<accession>A0AAW4YRL6</accession>
<evidence type="ECO:0000313" key="12">
    <source>
        <dbReference type="EMBL" id="MCE8050730.1"/>
    </source>
</evidence>
<dbReference type="Proteomes" id="UP001320154">
    <property type="component" value="Unassembled WGS sequence"/>
</dbReference>
<dbReference type="InterPro" id="IPR007387">
    <property type="entry name" value="TRAP_DctQ"/>
</dbReference>
<evidence type="ECO:0000313" key="14">
    <source>
        <dbReference type="Proteomes" id="UP001320178"/>
    </source>
</evidence>
<evidence type="ECO:0000256" key="9">
    <source>
        <dbReference type="RuleBase" id="RU369079"/>
    </source>
</evidence>
<sequence length="164" mass="18769">MSILYKANKYVSHAALVLGCAFMLLMTLHITLDVVIRYFFSRGIPGTLEVVSFYYMVCAVFLPLAYVEAKGEHISVDVFTQRLPKNIQLALYVFACLLGLLYFGMLCYQSFLDAMRATQRKETAMANFRFYLWPSRWALPIGFLAICFAIFSNMVKAIRLKKAL</sequence>
<evidence type="ECO:0000256" key="5">
    <source>
        <dbReference type="ARBA" id="ARBA00022692"/>
    </source>
</evidence>
<dbReference type="PROSITE" id="PS51257">
    <property type="entry name" value="PROKAR_LIPOPROTEIN"/>
    <property type="match status" value="1"/>
</dbReference>
<dbReference type="Pfam" id="PF04290">
    <property type="entry name" value="DctQ"/>
    <property type="match status" value="1"/>
</dbReference>
<evidence type="ECO:0000313" key="11">
    <source>
        <dbReference type="EMBL" id="MCE8045305.1"/>
    </source>
</evidence>
<evidence type="ECO:0000256" key="4">
    <source>
        <dbReference type="ARBA" id="ARBA00022519"/>
    </source>
</evidence>
<feature type="transmembrane region" description="Helical" evidence="9">
    <location>
        <begin position="52"/>
        <end position="69"/>
    </location>
</feature>
<evidence type="ECO:0000256" key="8">
    <source>
        <dbReference type="ARBA" id="ARBA00038436"/>
    </source>
</evidence>
<dbReference type="PANTHER" id="PTHR35011">
    <property type="entry name" value="2,3-DIKETO-L-GULONATE TRAP TRANSPORTER SMALL PERMEASE PROTEIN YIAM"/>
    <property type="match status" value="1"/>
</dbReference>
<dbReference type="RefSeq" id="WP_234238838.1">
    <property type="nucleotide sequence ID" value="NZ_JABFTQ010000001.1"/>
</dbReference>
<proteinExistence type="inferred from homology"/>
<keyword evidence="6 9" id="KW-1133">Transmembrane helix</keyword>
<evidence type="ECO:0000256" key="1">
    <source>
        <dbReference type="ARBA" id="ARBA00004429"/>
    </source>
</evidence>
<organism evidence="12 14">
    <name type="scientific">Billgrantia desiderata</name>
    <dbReference type="NCBI Taxonomy" id="52021"/>
    <lineage>
        <taxon>Bacteria</taxon>
        <taxon>Pseudomonadati</taxon>
        <taxon>Pseudomonadota</taxon>
        <taxon>Gammaproteobacteria</taxon>
        <taxon>Oceanospirillales</taxon>
        <taxon>Halomonadaceae</taxon>
        <taxon>Billgrantia</taxon>
    </lineage>
</organism>
<feature type="transmembrane region" description="Helical" evidence="9">
    <location>
        <begin position="12"/>
        <end position="32"/>
    </location>
</feature>
<feature type="domain" description="Tripartite ATP-independent periplasmic transporters DctQ component" evidence="10">
    <location>
        <begin position="26"/>
        <end position="159"/>
    </location>
</feature>
<reference evidence="12" key="1">
    <citation type="submission" date="2020-05" db="EMBL/GenBank/DDBJ databases">
        <authorList>
            <person name="Wang L."/>
            <person name="Shao Z."/>
        </authorList>
    </citation>
    <scope>NUCLEOTIDE SEQUENCE</scope>
    <source>
        <strain evidence="11">MCCC 1A05748</strain>
        <strain evidence="12">MCCC 1A05776</strain>
    </source>
</reference>
<keyword evidence="13" id="KW-1185">Reference proteome</keyword>
<evidence type="ECO:0000256" key="6">
    <source>
        <dbReference type="ARBA" id="ARBA00022989"/>
    </source>
</evidence>
<gene>
    <name evidence="11" type="ORF">HOP60_01005</name>
    <name evidence="12" type="ORF">HOP61_05440</name>
</gene>
<dbReference type="GO" id="GO:0005886">
    <property type="term" value="C:plasma membrane"/>
    <property type="evidence" value="ECO:0007669"/>
    <property type="project" value="UniProtKB-SubCell"/>
</dbReference>
<keyword evidence="3" id="KW-1003">Cell membrane</keyword>
<evidence type="ECO:0000256" key="3">
    <source>
        <dbReference type="ARBA" id="ARBA00022475"/>
    </source>
</evidence>
<dbReference type="Proteomes" id="UP001320178">
    <property type="component" value="Unassembled WGS sequence"/>
</dbReference>
<dbReference type="EMBL" id="JABFTQ010000001">
    <property type="protein sequence ID" value="MCE8045305.1"/>
    <property type="molecule type" value="Genomic_DNA"/>
</dbReference>